<feature type="transmembrane region" description="Helical" evidence="1">
    <location>
        <begin position="34"/>
        <end position="56"/>
    </location>
</feature>
<dbReference type="Proteomes" id="UP000823921">
    <property type="component" value="Unassembled WGS sequence"/>
</dbReference>
<feature type="transmembrane region" description="Helical" evidence="1">
    <location>
        <begin position="77"/>
        <end position="98"/>
    </location>
</feature>
<evidence type="ECO:0000256" key="1">
    <source>
        <dbReference type="SAM" id="Phobius"/>
    </source>
</evidence>
<accession>A0A9D2MLL0</accession>
<proteinExistence type="predicted"/>
<dbReference type="EMBL" id="DWXO01000001">
    <property type="protein sequence ID" value="HJB79373.1"/>
    <property type="molecule type" value="Genomic_DNA"/>
</dbReference>
<keyword evidence="1" id="KW-1133">Transmembrane helix</keyword>
<sequence>MTRRSYLWLLCAVSLLLTLRSVYQIGKTLWVGGAAGLLPNAILLACLIAVDGYLLWSALRAAPTVEAPPSPGQKAPLCRVGWTCLRILAAAGLLVLFLKDLLPLWSVFLLLGVVILLMALIAWRFCRCSRCGGRLRERDVGAEGICPHCGARL</sequence>
<keyword evidence="1" id="KW-0472">Membrane</keyword>
<name>A0A9D2MLL0_9FIRM</name>
<dbReference type="AlphaFoldDB" id="A0A9D2MLL0"/>
<keyword evidence="1" id="KW-0812">Transmembrane</keyword>
<gene>
    <name evidence="2" type="ORF">H9712_00105</name>
</gene>
<evidence type="ECO:0000313" key="3">
    <source>
        <dbReference type="Proteomes" id="UP000823921"/>
    </source>
</evidence>
<comment type="caution">
    <text evidence="2">The sequence shown here is derived from an EMBL/GenBank/DDBJ whole genome shotgun (WGS) entry which is preliminary data.</text>
</comment>
<protein>
    <submittedName>
        <fullName evidence="2">Transposase</fullName>
    </submittedName>
</protein>
<evidence type="ECO:0000313" key="2">
    <source>
        <dbReference type="EMBL" id="HJB79373.1"/>
    </source>
</evidence>
<reference evidence="2" key="1">
    <citation type="journal article" date="2021" name="PeerJ">
        <title>Extensive microbial diversity within the chicken gut microbiome revealed by metagenomics and culture.</title>
        <authorList>
            <person name="Gilroy R."/>
            <person name="Ravi A."/>
            <person name="Getino M."/>
            <person name="Pursley I."/>
            <person name="Horton D.L."/>
            <person name="Alikhan N.F."/>
            <person name="Baker D."/>
            <person name="Gharbi K."/>
            <person name="Hall N."/>
            <person name="Watson M."/>
            <person name="Adriaenssens E.M."/>
            <person name="Foster-Nyarko E."/>
            <person name="Jarju S."/>
            <person name="Secka A."/>
            <person name="Antonio M."/>
            <person name="Oren A."/>
            <person name="Chaudhuri R.R."/>
            <person name="La Ragione R."/>
            <person name="Hildebrand F."/>
            <person name="Pallen M.J."/>
        </authorList>
    </citation>
    <scope>NUCLEOTIDE SEQUENCE</scope>
    <source>
        <strain evidence="2">CHK192-8294</strain>
    </source>
</reference>
<reference evidence="2" key="2">
    <citation type="submission" date="2021-04" db="EMBL/GenBank/DDBJ databases">
        <authorList>
            <person name="Gilroy R."/>
        </authorList>
    </citation>
    <scope>NUCLEOTIDE SEQUENCE</scope>
    <source>
        <strain evidence="2">CHK192-8294</strain>
    </source>
</reference>
<organism evidence="2 3">
    <name type="scientific">Candidatus Flavonifractor intestinigallinarum</name>
    <dbReference type="NCBI Taxonomy" id="2838586"/>
    <lineage>
        <taxon>Bacteria</taxon>
        <taxon>Bacillati</taxon>
        <taxon>Bacillota</taxon>
        <taxon>Clostridia</taxon>
        <taxon>Eubacteriales</taxon>
        <taxon>Oscillospiraceae</taxon>
        <taxon>Flavonifractor</taxon>
    </lineage>
</organism>
<feature type="transmembrane region" description="Helical" evidence="1">
    <location>
        <begin position="104"/>
        <end position="126"/>
    </location>
</feature>